<dbReference type="SMART" id="SM00382">
    <property type="entry name" value="AAA"/>
    <property type="match status" value="1"/>
</dbReference>
<name>A0A2K8L484_9PROT</name>
<comment type="similarity">
    <text evidence="1">Belongs to the Mg-chelatase subunits D/I family. ComM subfamily.</text>
</comment>
<organism evidence="5 6">
    <name type="scientific">Mariprofundus ferrinatatus</name>
    <dbReference type="NCBI Taxonomy" id="1921087"/>
    <lineage>
        <taxon>Bacteria</taxon>
        <taxon>Pseudomonadati</taxon>
        <taxon>Pseudomonadota</taxon>
        <taxon>Candidatius Mariprofundia</taxon>
        <taxon>Mariprofundales</taxon>
        <taxon>Mariprofundaceae</taxon>
        <taxon>Mariprofundus</taxon>
    </lineage>
</organism>
<dbReference type="Pfam" id="PF13335">
    <property type="entry name" value="Mg_chelatase_C"/>
    <property type="match status" value="1"/>
</dbReference>
<evidence type="ECO:0000313" key="6">
    <source>
        <dbReference type="Proteomes" id="UP000231637"/>
    </source>
</evidence>
<keyword evidence="2" id="KW-0547">Nucleotide-binding</keyword>
<dbReference type="InterPro" id="IPR003593">
    <property type="entry name" value="AAA+_ATPase"/>
</dbReference>
<dbReference type="PANTHER" id="PTHR32039">
    <property type="entry name" value="MAGNESIUM-CHELATASE SUBUNIT CHLI"/>
    <property type="match status" value="1"/>
</dbReference>
<dbReference type="EMBL" id="CP018800">
    <property type="protein sequence ID" value="ATX82135.1"/>
    <property type="molecule type" value="Genomic_DNA"/>
</dbReference>
<evidence type="ECO:0000313" key="5">
    <source>
        <dbReference type="EMBL" id="ATX82135.1"/>
    </source>
</evidence>
<dbReference type="OrthoDB" id="9813147at2"/>
<dbReference type="InterPro" id="IPR045006">
    <property type="entry name" value="CHLI-like"/>
</dbReference>
<dbReference type="CDD" id="cd00009">
    <property type="entry name" value="AAA"/>
    <property type="match status" value="1"/>
</dbReference>
<dbReference type="SUPFAM" id="SSF54211">
    <property type="entry name" value="Ribosomal protein S5 domain 2-like"/>
    <property type="match status" value="1"/>
</dbReference>
<evidence type="ECO:0000256" key="2">
    <source>
        <dbReference type="ARBA" id="ARBA00022741"/>
    </source>
</evidence>
<dbReference type="InterPro" id="IPR004482">
    <property type="entry name" value="Mg_chelat-rel"/>
</dbReference>
<dbReference type="KEGG" id="mfn:Ga0123462_1271"/>
<evidence type="ECO:0000256" key="1">
    <source>
        <dbReference type="ARBA" id="ARBA00006354"/>
    </source>
</evidence>
<dbReference type="InterPro" id="IPR014721">
    <property type="entry name" value="Ribsml_uS5_D2-typ_fold_subgr"/>
</dbReference>
<dbReference type="PRINTS" id="PR01657">
    <property type="entry name" value="MCMFAMILY"/>
</dbReference>
<protein>
    <submittedName>
        <fullName evidence="5">Magnesium chelatase family protein</fullName>
    </submittedName>
</protein>
<dbReference type="PANTHER" id="PTHR32039:SF7">
    <property type="entry name" value="COMPETENCE PROTEIN COMM"/>
    <property type="match status" value="1"/>
</dbReference>
<dbReference type="GO" id="GO:0003677">
    <property type="term" value="F:DNA binding"/>
    <property type="evidence" value="ECO:0007669"/>
    <property type="project" value="InterPro"/>
</dbReference>
<dbReference type="GO" id="GO:0005524">
    <property type="term" value="F:ATP binding"/>
    <property type="evidence" value="ECO:0007669"/>
    <property type="project" value="UniProtKB-KW"/>
</dbReference>
<accession>A0A2K8L484</accession>
<gene>
    <name evidence="5" type="ORF">Ga0123462_1271</name>
</gene>
<dbReference type="AlphaFoldDB" id="A0A2K8L484"/>
<dbReference type="Pfam" id="PF13541">
    <property type="entry name" value="ChlI"/>
    <property type="match status" value="1"/>
</dbReference>
<sequence length="519" mass="56469">MLARLYSASLRGLDAEHVDVEVDLSKGLPCWSLVGLPEGAVREARDRIRSAVVNSGFEFPLRRITVNLSPADRRKDGSHFDLPIAIALLKASGQLSEQPRLPLLNGSSAPAKDAETPFLIGELALDGRLNPVNGVLSLALFARQQGFSSIILPKDNLREAVAVTGLTAYPAEHLLAVAEHLSGKSLLQSAARPEEGSHDREIDIDMADVRGQQQARRALEIAAAGGHHLLMSGPPGVGKSMLAKCLPGILPPLTMEQALEVTRIYSVSGDNSRFPMSRCPPLRQPHHSASDVAIIGGGSNPRPGEVSKADHGILFLDELPEHKRIVLETLRQPLEDGRVTVARAADTVEFPARFQLIAAMNPCPCGYLGHPVKPCRCSQAEIRRYMGRISGPLLDRFDLRIHVPPVEHHELSRMQPGEPSKKVAERIKLARARQYGRLGSGNVNARMSSSDIERDAKPDEEGAKLIDRAMNHFALSARSYHRILKVARTIADLDASESVTASHIAEALQYRGEDFIDTA</sequence>
<dbReference type="Gene3D" id="3.30.230.10">
    <property type="match status" value="1"/>
</dbReference>
<dbReference type="InterPro" id="IPR025158">
    <property type="entry name" value="Mg_chelat-rel_C"/>
</dbReference>
<dbReference type="InterPro" id="IPR000523">
    <property type="entry name" value="Mg_chelatse_chII-like_cat_dom"/>
</dbReference>
<dbReference type="Pfam" id="PF01078">
    <property type="entry name" value="Mg_chelatase"/>
    <property type="match status" value="1"/>
</dbReference>
<proteinExistence type="inferred from homology"/>
<feature type="domain" description="AAA+ ATPase" evidence="4">
    <location>
        <begin position="225"/>
        <end position="407"/>
    </location>
</feature>
<dbReference type="NCBIfam" id="TIGR00368">
    <property type="entry name" value="YifB family Mg chelatase-like AAA ATPase"/>
    <property type="match status" value="1"/>
</dbReference>
<dbReference type="InterPro" id="IPR027417">
    <property type="entry name" value="P-loop_NTPase"/>
</dbReference>
<keyword evidence="3" id="KW-0067">ATP-binding</keyword>
<dbReference type="SUPFAM" id="SSF52540">
    <property type="entry name" value="P-loop containing nucleoside triphosphate hydrolases"/>
    <property type="match status" value="1"/>
</dbReference>
<dbReference type="InterPro" id="IPR001208">
    <property type="entry name" value="MCM_dom"/>
</dbReference>
<dbReference type="Proteomes" id="UP000231637">
    <property type="component" value="Chromosome"/>
</dbReference>
<dbReference type="Gene3D" id="3.40.50.300">
    <property type="entry name" value="P-loop containing nucleotide triphosphate hydrolases"/>
    <property type="match status" value="1"/>
</dbReference>
<evidence type="ECO:0000256" key="3">
    <source>
        <dbReference type="ARBA" id="ARBA00022840"/>
    </source>
</evidence>
<dbReference type="InterPro" id="IPR020568">
    <property type="entry name" value="Ribosomal_Su5_D2-typ_SF"/>
</dbReference>
<keyword evidence="6" id="KW-1185">Reference proteome</keyword>
<evidence type="ECO:0000259" key="4">
    <source>
        <dbReference type="SMART" id="SM00382"/>
    </source>
</evidence>
<dbReference type="RefSeq" id="WP_100265519.1">
    <property type="nucleotide sequence ID" value="NZ_CP018800.1"/>
</dbReference>
<reference evidence="5 6" key="1">
    <citation type="submission" date="2016-12" db="EMBL/GenBank/DDBJ databases">
        <title>Isolation and genomic insights into novel planktonic Zetaproteobacteria from stratified waters of the Chesapeake Bay.</title>
        <authorList>
            <person name="McAllister S.M."/>
            <person name="Kato S."/>
            <person name="Chan C.S."/>
            <person name="Chiu B.K."/>
            <person name="Field E.K."/>
        </authorList>
    </citation>
    <scope>NUCLEOTIDE SEQUENCE [LARGE SCALE GENOMIC DNA]</scope>
    <source>
        <strain evidence="5 6">CP-8</strain>
    </source>
</reference>